<keyword evidence="3" id="KW-1133">Transmembrane helix</keyword>
<evidence type="ECO:0000256" key="1">
    <source>
        <dbReference type="ARBA" id="ARBA00022737"/>
    </source>
</evidence>
<evidence type="ECO:0000259" key="6">
    <source>
        <dbReference type="Pfam" id="PF23239"/>
    </source>
</evidence>
<protein>
    <recommendedName>
        <fullName evidence="10">Nucleoside phosphorylase domain-containing protein</fullName>
    </recommendedName>
</protein>
<evidence type="ECO:0000256" key="3">
    <source>
        <dbReference type="SAM" id="Phobius"/>
    </source>
</evidence>
<dbReference type="Pfam" id="PF24883">
    <property type="entry name" value="NPHP3_N"/>
    <property type="match status" value="1"/>
</dbReference>
<reference evidence="8 9" key="1">
    <citation type="submission" date="2023-06" db="EMBL/GenBank/DDBJ databases">
        <title>Black Yeasts Isolated from many extreme environments.</title>
        <authorList>
            <person name="Coleine C."/>
            <person name="Stajich J.E."/>
            <person name="Selbmann L."/>
        </authorList>
    </citation>
    <scope>NUCLEOTIDE SEQUENCE [LARGE SCALE GENOMIC DNA]</scope>
    <source>
        <strain evidence="8 9">CCFEE 5887</strain>
    </source>
</reference>
<dbReference type="InterPro" id="IPR000845">
    <property type="entry name" value="Nucleoside_phosphorylase_d"/>
</dbReference>
<keyword evidence="2" id="KW-0040">ANK repeat</keyword>
<evidence type="ECO:0000259" key="4">
    <source>
        <dbReference type="Pfam" id="PF01048"/>
    </source>
</evidence>
<evidence type="ECO:0008006" key="10">
    <source>
        <dbReference type="Google" id="ProtNLM"/>
    </source>
</evidence>
<dbReference type="InterPro" id="IPR002110">
    <property type="entry name" value="Ankyrin_rpt"/>
</dbReference>
<gene>
    <name evidence="8" type="ORF">LTR25_009251</name>
</gene>
<sequence>MASLSNVEYRIGWVGTLTEEIVAAGAMLDEDHGVIRGTGQDHNTYRAGRIHDHNVIIAVLPMGIDGNVSAASVVKDMIRTFGELRFVLLVGIGGGIPHLEGKIDTRLGDVVVSKPCEDHGGVIQYDRGKCIQGGSFERKGILGPPPNVLLTALCQLQVEHELNGSPQMSTYLTKAKEKRPGLKDKGYCSPPLRKDRLFMPTYRHLDGGRDCSACSAAEEIEREARLDTAPQIHYGIIASGEQVVKDPSVRDHLRKSYGALCVEMEAAGVLHNLPCLVIRGICDYADSHKNDDWHKYAAMTAAAYAKELLTYVSSGDVASVPPLQETLSVIRESFRPMIAHFKIDEDRRERKQQQRCHQAFKTTSYERQKNLNEDRAEGTCLWVLNNDQYLDWMQNRSSGLLWISADPGCGKSVLARLLVDHELQTTSTHTCCYYLFKDYEKRDSLHTALCAILHQLFRNQLFLIQHALPAWEANGEKISQEPDELWRILLAATDDQRSQNVTCILDALDEFQPHDRDLLIKKLSQFHLESSTPGVHLGRLRFLVTSRPYDDIEESFQEGQNESWPVIRLRGEDQSGEIGPEIDSVIRARVAKLATDISLTDEIRASLEKKLLEMKNRTYLWLSLSFGAFRAAFKNDLRPGERSIKTAIEELPKSVEDAYEKLLGKVTKDQVKVRKILSIVIAARSPLTVAEMALALGIATTEAATSLKEAILSEEHLKRNIREWCGLFVFFDKDKIYLVHQTAKEFLLFKGGRQLSDLPGWKGSLGSFATEALLLEICIKVLLLSKRGELYEVDDHDAQTALQRADKFVDYANIYWDDHLRCSDVDVSEICHPTLCKAYHLYDIDLDLLLWCGCSFTSAPGTEPSGVIDRRRQRLKDPRSVIQLASILGHHILLPLSSDGSRHPGLKVDMDKALWLASRQGWVKLVPVLIRSNPEIGPKLIRRNGDYLVVASENGHEDVVLALLDHGANANAPCPRYGGDIPLWYALLRRQTNIVDILLQHGANVCIVPYQRQYQKGMLAEKSFFRGHDAQSAVQAYVGALARALIYGSGGELGPLLDPLRSVAFPEAFPDVWDAALQLRGNLDRFCDETGERFPRGRPKADGSLERSLSLVRRVARSRWQELYTWLKFTEPHADEEFLSSLSADLVGCRRVIEDALLPQFEWLSPTLGRFRWPPEGSSKAWRYIKLGFMKSRGPSSWDAKSHESLLSKPADDTAQPEKSELQNIRWNEVDGFSRNTWHGSIMSDLAAMVYVMEFSYHVIFYMTVVLFILALAFRLLIRLLLFGRFVQ</sequence>
<dbReference type="EMBL" id="JAXLQG010000020">
    <property type="protein sequence ID" value="KAK5530007.1"/>
    <property type="molecule type" value="Genomic_DNA"/>
</dbReference>
<name>A0AAV9PVK7_9PEZI</name>
<dbReference type="Gene3D" id="1.25.40.20">
    <property type="entry name" value="Ankyrin repeat-containing domain"/>
    <property type="match status" value="1"/>
</dbReference>
<dbReference type="SMART" id="SM00248">
    <property type="entry name" value="ANK"/>
    <property type="match status" value="2"/>
</dbReference>
<organism evidence="8 9">
    <name type="scientific">Vermiconidia calcicola</name>
    <dbReference type="NCBI Taxonomy" id="1690605"/>
    <lineage>
        <taxon>Eukaryota</taxon>
        <taxon>Fungi</taxon>
        <taxon>Dikarya</taxon>
        <taxon>Ascomycota</taxon>
        <taxon>Pezizomycotina</taxon>
        <taxon>Dothideomycetes</taxon>
        <taxon>Dothideomycetidae</taxon>
        <taxon>Mycosphaerellales</taxon>
        <taxon>Extremaceae</taxon>
        <taxon>Vermiconidia</taxon>
    </lineage>
</organism>
<keyword evidence="1" id="KW-0677">Repeat</keyword>
<dbReference type="PANTHER" id="PTHR46082">
    <property type="entry name" value="ATP/GTP-BINDING PROTEIN-RELATED"/>
    <property type="match status" value="1"/>
</dbReference>
<dbReference type="PROSITE" id="PS50088">
    <property type="entry name" value="ANK_REPEAT"/>
    <property type="match status" value="1"/>
</dbReference>
<dbReference type="InterPro" id="IPR027417">
    <property type="entry name" value="P-loop_NTPase"/>
</dbReference>
<dbReference type="InterPro" id="IPR053137">
    <property type="entry name" value="NLR-like"/>
</dbReference>
<dbReference type="Pfam" id="PF01048">
    <property type="entry name" value="PNP_UDP_1"/>
    <property type="match status" value="1"/>
</dbReference>
<feature type="domain" description="Nephrocystin 3-like N-terminal" evidence="7">
    <location>
        <begin position="378"/>
        <end position="547"/>
    </location>
</feature>
<dbReference type="PANTHER" id="PTHR46082:SF11">
    <property type="entry name" value="AAA+ ATPASE DOMAIN-CONTAINING PROTEIN-RELATED"/>
    <property type="match status" value="1"/>
</dbReference>
<keyword evidence="9" id="KW-1185">Reference proteome</keyword>
<dbReference type="CDD" id="cd09008">
    <property type="entry name" value="MTAN"/>
    <property type="match status" value="1"/>
</dbReference>
<dbReference type="SUPFAM" id="SSF53167">
    <property type="entry name" value="Purine and uridine phosphorylases"/>
    <property type="match status" value="1"/>
</dbReference>
<feature type="domain" description="Nucleoside phosphorylase" evidence="4">
    <location>
        <begin position="41"/>
        <end position="306"/>
    </location>
</feature>
<dbReference type="InterPro" id="IPR056884">
    <property type="entry name" value="NPHP3-like_N"/>
</dbReference>
<feature type="domain" description="DUF7069" evidence="6">
    <location>
        <begin position="580"/>
        <end position="637"/>
    </location>
</feature>
<accession>A0AAV9PVK7</accession>
<feature type="domain" description="GPI inositol-deacylase winged helix" evidence="5">
    <location>
        <begin position="667"/>
        <end position="750"/>
    </location>
</feature>
<evidence type="ECO:0000313" key="8">
    <source>
        <dbReference type="EMBL" id="KAK5530007.1"/>
    </source>
</evidence>
<dbReference type="Pfam" id="PF12796">
    <property type="entry name" value="Ank_2"/>
    <property type="match status" value="1"/>
</dbReference>
<dbReference type="GO" id="GO:0003824">
    <property type="term" value="F:catalytic activity"/>
    <property type="evidence" value="ECO:0007669"/>
    <property type="project" value="InterPro"/>
</dbReference>
<dbReference type="Gene3D" id="3.40.50.300">
    <property type="entry name" value="P-loop containing nucleotide triphosphate hydrolases"/>
    <property type="match status" value="1"/>
</dbReference>
<feature type="repeat" description="ANK" evidence="2">
    <location>
        <begin position="978"/>
        <end position="1010"/>
    </location>
</feature>
<dbReference type="InterPro" id="IPR035994">
    <property type="entry name" value="Nucleoside_phosphorylase_sf"/>
</dbReference>
<keyword evidence="3" id="KW-0472">Membrane</keyword>
<evidence type="ECO:0000313" key="9">
    <source>
        <dbReference type="Proteomes" id="UP001345827"/>
    </source>
</evidence>
<dbReference type="InterPro" id="IPR036770">
    <property type="entry name" value="Ankyrin_rpt-contain_sf"/>
</dbReference>
<comment type="caution">
    <text evidence="8">The sequence shown here is derived from an EMBL/GenBank/DDBJ whole genome shotgun (WGS) entry which is preliminary data.</text>
</comment>
<keyword evidence="3" id="KW-0812">Transmembrane</keyword>
<dbReference type="Pfam" id="PF22939">
    <property type="entry name" value="WHD_GPIID"/>
    <property type="match status" value="1"/>
</dbReference>
<evidence type="ECO:0000259" key="5">
    <source>
        <dbReference type="Pfam" id="PF22939"/>
    </source>
</evidence>
<dbReference type="Pfam" id="PF23239">
    <property type="entry name" value="DUF7069"/>
    <property type="match status" value="1"/>
</dbReference>
<feature type="transmembrane region" description="Helical" evidence="3">
    <location>
        <begin position="1259"/>
        <end position="1282"/>
    </location>
</feature>
<dbReference type="SUPFAM" id="SSF52540">
    <property type="entry name" value="P-loop containing nucleoside triphosphate hydrolases"/>
    <property type="match status" value="1"/>
</dbReference>
<dbReference type="Proteomes" id="UP001345827">
    <property type="component" value="Unassembled WGS sequence"/>
</dbReference>
<proteinExistence type="predicted"/>
<dbReference type="InterPro" id="IPR055497">
    <property type="entry name" value="DUF7069"/>
</dbReference>
<dbReference type="SUPFAM" id="SSF48403">
    <property type="entry name" value="Ankyrin repeat"/>
    <property type="match status" value="1"/>
</dbReference>
<dbReference type="Gene3D" id="3.40.50.1580">
    <property type="entry name" value="Nucleoside phosphorylase domain"/>
    <property type="match status" value="1"/>
</dbReference>
<dbReference type="GO" id="GO:0009116">
    <property type="term" value="P:nucleoside metabolic process"/>
    <property type="evidence" value="ECO:0007669"/>
    <property type="project" value="InterPro"/>
</dbReference>
<dbReference type="PROSITE" id="PS50297">
    <property type="entry name" value="ANK_REP_REGION"/>
    <property type="match status" value="1"/>
</dbReference>
<dbReference type="InterPro" id="IPR054471">
    <property type="entry name" value="GPIID_WHD"/>
</dbReference>
<evidence type="ECO:0000259" key="7">
    <source>
        <dbReference type="Pfam" id="PF24883"/>
    </source>
</evidence>
<evidence type="ECO:0000256" key="2">
    <source>
        <dbReference type="PROSITE-ProRule" id="PRU00023"/>
    </source>
</evidence>